<name>A0A426XM47_ENSVE</name>
<evidence type="ECO:0000313" key="1">
    <source>
        <dbReference type="EMBL" id="RRT40556.1"/>
    </source>
</evidence>
<proteinExistence type="predicted"/>
<protein>
    <submittedName>
        <fullName evidence="1">Uncharacterized protein</fullName>
    </submittedName>
</protein>
<evidence type="ECO:0000313" key="2">
    <source>
        <dbReference type="Proteomes" id="UP000287651"/>
    </source>
</evidence>
<organism evidence="1 2">
    <name type="scientific">Ensete ventricosum</name>
    <name type="common">Abyssinian banana</name>
    <name type="synonym">Musa ensete</name>
    <dbReference type="NCBI Taxonomy" id="4639"/>
    <lineage>
        <taxon>Eukaryota</taxon>
        <taxon>Viridiplantae</taxon>
        <taxon>Streptophyta</taxon>
        <taxon>Embryophyta</taxon>
        <taxon>Tracheophyta</taxon>
        <taxon>Spermatophyta</taxon>
        <taxon>Magnoliopsida</taxon>
        <taxon>Liliopsida</taxon>
        <taxon>Zingiberales</taxon>
        <taxon>Musaceae</taxon>
        <taxon>Ensete</taxon>
    </lineage>
</organism>
<gene>
    <name evidence="1" type="ORF">B296_00043354</name>
</gene>
<sequence>MQWELAGRSPKVSGAYREFIGSSPKVSGACQEFTEISSRVIESLLGVFLGPRQSLPERSSGVRKVT</sequence>
<dbReference type="EMBL" id="AMZH03019282">
    <property type="protein sequence ID" value="RRT40556.1"/>
    <property type="molecule type" value="Genomic_DNA"/>
</dbReference>
<dbReference type="Proteomes" id="UP000287651">
    <property type="component" value="Unassembled WGS sequence"/>
</dbReference>
<dbReference type="AlphaFoldDB" id="A0A426XM47"/>
<reference evidence="1 2" key="1">
    <citation type="journal article" date="2014" name="Agronomy (Basel)">
        <title>A Draft Genome Sequence for Ensete ventricosum, the Drought-Tolerant Tree Against Hunger.</title>
        <authorList>
            <person name="Harrison J."/>
            <person name="Moore K.A."/>
            <person name="Paszkiewicz K."/>
            <person name="Jones T."/>
            <person name="Grant M."/>
            <person name="Ambacheew D."/>
            <person name="Muzemil S."/>
            <person name="Studholme D.J."/>
        </authorList>
    </citation>
    <scope>NUCLEOTIDE SEQUENCE [LARGE SCALE GENOMIC DNA]</scope>
</reference>
<comment type="caution">
    <text evidence="1">The sequence shown here is derived from an EMBL/GenBank/DDBJ whole genome shotgun (WGS) entry which is preliminary data.</text>
</comment>
<accession>A0A426XM47</accession>